<dbReference type="OrthoDB" id="894042at2"/>
<name>A0A1I6UWQ3_9SPHI</name>
<organism evidence="1 2">
    <name type="scientific">Sphingobacterium wenxiniae</name>
    <dbReference type="NCBI Taxonomy" id="683125"/>
    <lineage>
        <taxon>Bacteria</taxon>
        <taxon>Pseudomonadati</taxon>
        <taxon>Bacteroidota</taxon>
        <taxon>Sphingobacteriia</taxon>
        <taxon>Sphingobacteriales</taxon>
        <taxon>Sphingobacteriaceae</taxon>
        <taxon>Sphingobacterium</taxon>
    </lineage>
</organism>
<reference evidence="1 2" key="1">
    <citation type="submission" date="2016-10" db="EMBL/GenBank/DDBJ databases">
        <authorList>
            <person name="de Groot N.N."/>
        </authorList>
    </citation>
    <scope>NUCLEOTIDE SEQUENCE [LARGE SCALE GENOMIC DNA]</scope>
    <source>
        <strain evidence="1 2">DSM 22789</strain>
    </source>
</reference>
<accession>A0A1I6UWQ3</accession>
<evidence type="ECO:0000313" key="1">
    <source>
        <dbReference type="EMBL" id="SFT05843.1"/>
    </source>
</evidence>
<protein>
    <submittedName>
        <fullName evidence="1">Uncharacterized protein</fullName>
    </submittedName>
</protein>
<sequence>MKRLLAIFFLFTFLSANTAFGELLKLPMLVQHYLEHTNEDKDVTIFKFLVQHYTGGINHDHRENHNHHDQLPFKAIDGHFSSVVFIAASPSIVISHNTLVVTVVKLPAYSQQNYSNTYLNSIWQPPRFS</sequence>
<keyword evidence="2" id="KW-1185">Reference proteome</keyword>
<dbReference type="EMBL" id="FOZZ01000010">
    <property type="protein sequence ID" value="SFT05843.1"/>
    <property type="molecule type" value="Genomic_DNA"/>
</dbReference>
<dbReference type="AlphaFoldDB" id="A0A1I6UWQ3"/>
<dbReference type="RefSeq" id="WP_093366743.1">
    <property type="nucleotide sequence ID" value="NZ_FOZZ01000010.1"/>
</dbReference>
<proteinExistence type="predicted"/>
<gene>
    <name evidence="1" type="ORF">SAMN05660206_11091</name>
</gene>
<dbReference type="STRING" id="683125.SAMN05660206_11091"/>
<dbReference type="Proteomes" id="UP000198785">
    <property type="component" value="Unassembled WGS sequence"/>
</dbReference>
<evidence type="ECO:0000313" key="2">
    <source>
        <dbReference type="Proteomes" id="UP000198785"/>
    </source>
</evidence>